<name>A0A1T2X6Z4_9BACL</name>
<keyword evidence="5" id="KW-1185">Reference proteome</keyword>
<evidence type="ECO:0000256" key="1">
    <source>
        <dbReference type="ARBA" id="ARBA00022679"/>
    </source>
</evidence>
<dbReference type="SUPFAM" id="SSF55729">
    <property type="entry name" value="Acyl-CoA N-acyltransferases (Nat)"/>
    <property type="match status" value="1"/>
</dbReference>
<protein>
    <submittedName>
        <fullName evidence="4">GNAT family N-acetyltransferase</fullName>
    </submittedName>
</protein>
<evidence type="ECO:0000313" key="4">
    <source>
        <dbReference type="EMBL" id="OPA75353.1"/>
    </source>
</evidence>
<gene>
    <name evidence="4" type="ORF">BVG16_22445</name>
</gene>
<dbReference type="PANTHER" id="PTHR42919:SF8">
    <property type="entry name" value="N-ALPHA-ACETYLTRANSFERASE 50"/>
    <property type="match status" value="1"/>
</dbReference>
<dbReference type="STRING" id="1324314.BVG16_22445"/>
<dbReference type="OrthoDB" id="9787920at2"/>
<sequence length="142" mass="16662">MSSYSIVSSTKTEIDFIEEKIVEYNESNVSFKPKVPFAEINKHIKDEDGNIIAGINCFDYAWKCLFIDALWVKQEFRKSGLGSQLLTDVETIARKYEVELIHLETFDFQALDFYLKHGYEIYGVLDDCPKNHKRYYLKKVLE</sequence>
<dbReference type="GO" id="GO:0016747">
    <property type="term" value="F:acyltransferase activity, transferring groups other than amino-acyl groups"/>
    <property type="evidence" value="ECO:0007669"/>
    <property type="project" value="InterPro"/>
</dbReference>
<accession>A0A1T2X6Z4</accession>
<comment type="caution">
    <text evidence="4">The sequence shown here is derived from an EMBL/GenBank/DDBJ whole genome shotgun (WGS) entry which is preliminary data.</text>
</comment>
<dbReference type="PANTHER" id="PTHR42919">
    <property type="entry name" value="N-ALPHA-ACETYLTRANSFERASE"/>
    <property type="match status" value="1"/>
</dbReference>
<feature type="domain" description="N-acetyltransferase" evidence="3">
    <location>
        <begin position="4"/>
        <end position="142"/>
    </location>
</feature>
<keyword evidence="1 4" id="KW-0808">Transferase</keyword>
<evidence type="ECO:0000259" key="3">
    <source>
        <dbReference type="PROSITE" id="PS51186"/>
    </source>
</evidence>
<dbReference type="Proteomes" id="UP000190188">
    <property type="component" value="Unassembled WGS sequence"/>
</dbReference>
<evidence type="ECO:0000256" key="2">
    <source>
        <dbReference type="ARBA" id="ARBA00023315"/>
    </source>
</evidence>
<dbReference type="RefSeq" id="WP_078501426.1">
    <property type="nucleotide sequence ID" value="NZ_MSZX01000009.1"/>
</dbReference>
<evidence type="ECO:0000313" key="5">
    <source>
        <dbReference type="Proteomes" id="UP000190188"/>
    </source>
</evidence>
<reference evidence="4 5" key="1">
    <citation type="submission" date="2017-01" db="EMBL/GenBank/DDBJ databases">
        <title>Genome analysis of Paenibacillus selenitrireducens ES3-24.</title>
        <authorList>
            <person name="Xu D."/>
            <person name="Yao R."/>
            <person name="Zheng S."/>
        </authorList>
    </citation>
    <scope>NUCLEOTIDE SEQUENCE [LARGE SCALE GENOMIC DNA]</scope>
    <source>
        <strain evidence="4 5">ES3-24</strain>
    </source>
</reference>
<proteinExistence type="predicted"/>
<keyword evidence="2" id="KW-0012">Acyltransferase</keyword>
<dbReference type="InterPro" id="IPR051556">
    <property type="entry name" value="N-term/lysine_N-AcTrnsfr"/>
</dbReference>
<dbReference type="InterPro" id="IPR000182">
    <property type="entry name" value="GNAT_dom"/>
</dbReference>
<dbReference type="Pfam" id="PF00583">
    <property type="entry name" value="Acetyltransf_1"/>
    <property type="match status" value="1"/>
</dbReference>
<dbReference type="PROSITE" id="PS51186">
    <property type="entry name" value="GNAT"/>
    <property type="match status" value="1"/>
</dbReference>
<dbReference type="InterPro" id="IPR016181">
    <property type="entry name" value="Acyl_CoA_acyltransferase"/>
</dbReference>
<dbReference type="Gene3D" id="3.40.630.30">
    <property type="match status" value="1"/>
</dbReference>
<dbReference type="AlphaFoldDB" id="A0A1T2X6Z4"/>
<organism evidence="4 5">
    <name type="scientific">Paenibacillus selenitireducens</name>
    <dbReference type="NCBI Taxonomy" id="1324314"/>
    <lineage>
        <taxon>Bacteria</taxon>
        <taxon>Bacillati</taxon>
        <taxon>Bacillota</taxon>
        <taxon>Bacilli</taxon>
        <taxon>Bacillales</taxon>
        <taxon>Paenibacillaceae</taxon>
        <taxon>Paenibacillus</taxon>
    </lineage>
</organism>
<dbReference type="EMBL" id="MSZX01000009">
    <property type="protein sequence ID" value="OPA75353.1"/>
    <property type="molecule type" value="Genomic_DNA"/>
</dbReference>
<dbReference type="CDD" id="cd04301">
    <property type="entry name" value="NAT_SF"/>
    <property type="match status" value="1"/>
</dbReference>